<dbReference type="AlphaFoldDB" id="A0A1H6ZBF2"/>
<dbReference type="EMBL" id="FNYQ01000121">
    <property type="protein sequence ID" value="SEJ50751.1"/>
    <property type="molecule type" value="Genomic_DNA"/>
</dbReference>
<protein>
    <submittedName>
        <fullName evidence="1">Uncharacterized protein</fullName>
    </submittedName>
</protein>
<gene>
    <name evidence="1" type="ORF">SAMN04244572_04271</name>
</gene>
<proteinExistence type="predicted"/>
<accession>A0A1H6ZBF2</accession>
<organism evidence="1 2">
    <name type="scientific">Azotobacter beijerinckii</name>
    <dbReference type="NCBI Taxonomy" id="170623"/>
    <lineage>
        <taxon>Bacteria</taxon>
        <taxon>Pseudomonadati</taxon>
        <taxon>Pseudomonadota</taxon>
        <taxon>Gammaproteobacteria</taxon>
        <taxon>Pseudomonadales</taxon>
        <taxon>Pseudomonadaceae</taxon>
        <taxon>Azotobacter</taxon>
    </lineage>
</organism>
<name>A0A1H6ZBF2_9GAMM</name>
<sequence length="45" mass="4843">MSRHLQVTFKSANAKEALNKAIPSMATGFNINTVHGDFSLHGDDA</sequence>
<reference evidence="1 2" key="1">
    <citation type="submission" date="2016-10" db="EMBL/GenBank/DDBJ databases">
        <authorList>
            <person name="de Groot N.N."/>
        </authorList>
    </citation>
    <scope>NUCLEOTIDE SEQUENCE [LARGE SCALE GENOMIC DNA]</scope>
    <source>
        <strain evidence="1 2">DSM 373</strain>
    </source>
</reference>
<dbReference type="Proteomes" id="UP000199250">
    <property type="component" value="Unassembled WGS sequence"/>
</dbReference>
<feature type="non-terminal residue" evidence="1">
    <location>
        <position position="45"/>
    </location>
</feature>
<evidence type="ECO:0000313" key="1">
    <source>
        <dbReference type="EMBL" id="SEJ50751.1"/>
    </source>
</evidence>
<evidence type="ECO:0000313" key="2">
    <source>
        <dbReference type="Proteomes" id="UP000199250"/>
    </source>
</evidence>